<reference evidence="2 3" key="1">
    <citation type="journal article" date="2020" name="Genomics">
        <title>Complete, high-quality genomes from long-read metagenomic sequencing of two wolf lichen thalli reveals enigmatic genome architecture.</title>
        <authorList>
            <person name="McKenzie S.K."/>
            <person name="Walston R.F."/>
            <person name="Allen J.L."/>
        </authorList>
    </citation>
    <scope>NUCLEOTIDE SEQUENCE [LARGE SCALE GENOMIC DNA]</scope>
    <source>
        <strain evidence="2">WasteWater2</strain>
    </source>
</reference>
<dbReference type="GeneID" id="59293182"/>
<sequence length="129" mass="14450">MSPESEEKMHGAGRDEKVVMIPEGEEEVDSIREAIVDFGRDSGGRVSTSSPESTIADYILKTSQLQSPFHLRLPLARPTFRQCVAPMGRPVPDQFNPRRHFPCSDSRLPRRAAMQKNQDRLPLSGQAPH</sequence>
<protein>
    <submittedName>
        <fullName evidence="2">Uncharacterized protein</fullName>
    </submittedName>
</protein>
<feature type="compositionally biased region" description="Basic and acidic residues" evidence="1">
    <location>
        <begin position="1"/>
        <end position="18"/>
    </location>
</feature>
<proteinExistence type="predicted"/>
<evidence type="ECO:0000313" key="2">
    <source>
        <dbReference type="EMBL" id="KAF6229500.1"/>
    </source>
</evidence>
<name>A0A8H6KZ12_9LECA</name>
<dbReference type="RefSeq" id="XP_037159692.1">
    <property type="nucleotide sequence ID" value="XM_037313420.1"/>
</dbReference>
<keyword evidence="3" id="KW-1185">Reference proteome</keyword>
<gene>
    <name evidence="2" type="ORF">HO173_011540</name>
</gene>
<evidence type="ECO:0000256" key="1">
    <source>
        <dbReference type="SAM" id="MobiDB-lite"/>
    </source>
</evidence>
<comment type="caution">
    <text evidence="2">The sequence shown here is derived from an EMBL/GenBank/DDBJ whole genome shotgun (WGS) entry which is preliminary data.</text>
</comment>
<dbReference type="Proteomes" id="UP000578531">
    <property type="component" value="Unassembled WGS sequence"/>
</dbReference>
<feature type="region of interest" description="Disordered" evidence="1">
    <location>
        <begin position="87"/>
        <end position="129"/>
    </location>
</feature>
<dbReference type="EMBL" id="JACCJC010000072">
    <property type="protein sequence ID" value="KAF6229500.1"/>
    <property type="molecule type" value="Genomic_DNA"/>
</dbReference>
<organism evidence="2 3">
    <name type="scientific">Letharia columbiana</name>
    <dbReference type="NCBI Taxonomy" id="112416"/>
    <lineage>
        <taxon>Eukaryota</taxon>
        <taxon>Fungi</taxon>
        <taxon>Dikarya</taxon>
        <taxon>Ascomycota</taxon>
        <taxon>Pezizomycotina</taxon>
        <taxon>Lecanoromycetes</taxon>
        <taxon>OSLEUM clade</taxon>
        <taxon>Lecanoromycetidae</taxon>
        <taxon>Lecanorales</taxon>
        <taxon>Lecanorineae</taxon>
        <taxon>Parmeliaceae</taxon>
        <taxon>Letharia</taxon>
    </lineage>
</organism>
<evidence type="ECO:0000313" key="3">
    <source>
        <dbReference type="Proteomes" id="UP000578531"/>
    </source>
</evidence>
<dbReference type="AlphaFoldDB" id="A0A8H6KZ12"/>
<accession>A0A8H6KZ12</accession>
<feature type="region of interest" description="Disordered" evidence="1">
    <location>
        <begin position="1"/>
        <end position="22"/>
    </location>
</feature>